<gene>
    <name evidence="2" type="ORF">MARPO_0021s0036</name>
</gene>
<name>A0A2R6XDH2_MARPO</name>
<dbReference type="Gramene" id="Mp2g05800.5">
    <property type="protein sequence ID" value="Mp2g05800.5.cds"/>
    <property type="gene ID" value="Mp2g05800"/>
</dbReference>
<protein>
    <submittedName>
        <fullName evidence="2">Uncharacterized protein</fullName>
    </submittedName>
</protein>
<feature type="region of interest" description="Disordered" evidence="1">
    <location>
        <begin position="1"/>
        <end position="23"/>
    </location>
</feature>
<dbReference type="EMBL" id="KZ772693">
    <property type="protein sequence ID" value="PTQ44158.1"/>
    <property type="molecule type" value="Genomic_DNA"/>
</dbReference>
<accession>A0A2R6XDH2</accession>
<dbReference type="EMBL" id="KZ772693">
    <property type="protein sequence ID" value="PTQ44157.1"/>
    <property type="molecule type" value="Genomic_DNA"/>
</dbReference>
<organism evidence="2 3">
    <name type="scientific">Marchantia polymorpha</name>
    <name type="common">Common liverwort</name>
    <name type="synonym">Marchantia aquatica</name>
    <dbReference type="NCBI Taxonomy" id="3197"/>
    <lineage>
        <taxon>Eukaryota</taxon>
        <taxon>Viridiplantae</taxon>
        <taxon>Streptophyta</taxon>
        <taxon>Embryophyta</taxon>
        <taxon>Marchantiophyta</taxon>
        <taxon>Marchantiopsida</taxon>
        <taxon>Marchantiidae</taxon>
        <taxon>Marchantiales</taxon>
        <taxon>Marchantiaceae</taxon>
        <taxon>Marchantia</taxon>
    </lineage>
</organism>
<feature type="compositionally biased region" description="Polar residues" evidence="1">
    <location>
        <begin position="1"/>
        <end position="12"/>
    </location>
</feature>
<evidence type="ECO:0000313" key="3">
    <source>
        <dbReference type="Proteomes" id="UP000244005"/>
    </source>
</evidence>
<keyword evidence="3" id="KW-1185">Reference proteome</keyword>
<dbReference type="Gramene" id="Mp2g05800.1">
    <property type="protein sequence ID" value="Mp2g05800.1.cds"/>
    <property type="gene ID" value="Mp2g05800"/>
</dbReference>
<evidence type="ECO:0000256" key="1">
    <source>
        <dbReference type="SAM" id="MobiDB-lite"/>
    </source>
</evidence>
<reference evidence="3" key="1">
    <citation type="journal article" date="2017" name="Cell">
        <title>Insights into land plant evolution garnered from the Marchantia polymorpha genome.</title>
        <authorList>
            <person name="Bowman J.L."/>
            <person name="Kohchi T."/>
            <person name="Yamato K.T."/>
            <person name="Jenkins J."/>
            <person name="Shu S."/>
            <person name="Ishizaki K."/>
            <person name="Yamaoka S."/>
            <person name="Nishihama R."/>
            <person name="Nakamura Y."/>
            <person name="Berger F."/>
            <person name="Adam C."/>
            <person name="Aki S.S."/>
            <person name="Althoff F."/>
            <person name="Araki T."/>
            <person name="Arteaga-Vazquez M.A."/>
            <person name="Balasubrmanian S."/>
            <person name="Barry K."/>
            <person name="Bauer D."/>
            <person name="Boehm C.R."/>
            <person name="Briginshaw L."/>
            <person name="Caballero-Perez J."/>
            <person name="Catarino B."/>
            <person name="Chen F."/>
            <person name="Chiyoda S."/>
            <person name="Chovatia M."/>
            <person name="Davies K.M."/>
            <person name="Delmans M."/>
            <person name="Demura T."/>
            <person name="Dierschke T."/>
            <person name="Dolan L."/>
            <person name="Dorantes-Acosta A.E."/>
            <person name="Eklund D.M."/>
            <person name="Florent S.N."/>
            <person name="Flores-Sandoval E."/>
            <person name="Fujiyama A."/>
            <person name="Fukuzawa H."/>
            <person name="Galik B."/>
            <person name="Grimanelli D."/>
            <person name="Grimwood J."/>
            <person name="Grossniklaus U."/>
            <person name="Hamada T."/>
            <person name="Haseloff J."/>
            <person name="Hetherington A.J."/>
            <person name="Higo A."/>
            <person name="Hirakawa Y."/>
            <person name="Hundley H.N."/>
            <person name="Ikeda Y."/>
            <person name="Inoue K."/>
            <person name="Inoue S.I."/>
            <person name="Ishida S."/>
            <person name="Jia Q."/>
            <person name="Kakita M."/>
            <person name="Kanazawa T."/>
            <person name="Kawai Y."/>
            <person name="Kawashima T."/>
            <person name="Kennedy M."/>
            <person name="Kinose K."/>
            <person name="Kinoshita T."/>
            <person name="Kohara Y."/>
            <person name="Koide E."/>
            <person name="Komatsu K."/>
            <person name="Kopischke S."/>
            <person name="Kubo M."/>
            <person name="Kyozuka J."/>
            <person name="Lagercrantz U."/>
            <person name="Lin S.S."/>
            <person name="Lindquist E."/>
            <person name="Lipzen A.M."/>
            <person name="Lu C.W."/>
            <person name="De Luna E."/>
            <person name="Martienssen R.A."/>
            <person name="Minamino N."/>
            <person name="Mizutani M."/>
            <person name="Mizutani M."/>
            <person name="Mochizuki N."/>
            <person name="Monte I."/>
            <person name="Mosher R."/>
            <person name="Nagasaki H."/>
            <person name="Nakagami H."/>
            <person name="Naramoto S."/>
            <person name="Nishitani K."/>
            <person name="Ohtani M."/>
            <person name="Okamoto T."/>
            <person name="Okumura M."/>
            <person name="Phillips J."/>
            <person name="Pollak B."/>
            <person name="Reinders A."/>
            <person name="Rovekamp M."/>
            <person name="Sano R."/>
            <person name="Sawa S."/>
            <person name="Schmid M.W."/>
            <person name="Shirakawa M."/>
            <person name="Solano R."/>
            <person name="Spunde A."/>
            <person name="Suetsugu N."/>
            <person name="Sugano S."/>
            <person name="Sugiyama A."/>
            <person name="Sun R."/>
            <person name="Suzuki Y."/>
            <person name="Takenaka M."/>
            <person name="Takezawa D."/>
            <person name="Tomogane H."/>
            <person name="Tsuzuki M."/>
            <person name="Ueda T."/>
            <person name="Umeda M."/>
            <person name="Ward J.M."/>
            <person name="Watanabe Y."/>
            <person name="Yazaki K."/>
            <person name="Yokoyama R."/>
            <person name="Yoshitake Y."/>
            <person name="Yotsui I."/>
            <person name="Zachgo S."/>
            <person name="Schmutz J."/>
        </authorList>
    </citation>
    <scope>NUCLEOTIDE SEQUENCE [LARGE SCALE GENOMIC DNA]</scope>
    <source>
        <strain evidence="3">Tak-1</strain>
    </source>
</reference>
<sequence length="112" mass="12746">MQSSHSAGTQSMDPPETSADQRIPNCVRSLRICEERLREQGSATACHCHLDFMHWCQQTEGWWHLMNAHQILEVRGNSCLDVFNNGGDSYVNVPVMSQSISARRETWLRKSA</sequence>
<evidence type="ECO:0000313" key="2">
    <source>
        <dbReference type="EMBL" id="PTQ44160.1"/>
    </source>
</evidence>
<dbReference type="AlphaFoldDB" id="A0A2R6XDH2"/>
<dbReference type="Proteomes" id="UP000244005">
    <property type="component" value="Unassembled WGS sequence"/>
</dbReference>
<proteinExistence type="predicted"/>
<reference evidence="2" key="2">
    <citation type="submission" date="2017-12" db="EMBL/GenBank/DDBJ databases">
        <title>WGS assembly of Marchantia polymorpha.</title>
        <authorList>
            <person name="Bowman J.L."/>
            <person name="Kohchi T."/>
            <person name="Yamato K.T."/>
            <person name="Jenkins J."/>
            <person name="Shu S."/>
            <person name="Ishizaki K."/>
            <person name="Yamaoka S."/>
            <person name="Nishihama R."/>
            <person name="Nakamura Y."/>
            <person name="Berger F."/>
            <person name="Adam C."/>
            <person name="Aki S.S."/>
            <person name="Althoff F."/>
            <person name="Araki T."/>
            <person name="Arteaga-Vazquez M.A."/>
            <person name="Balasubrmanian S."/>
            <person name="Bauer D."/>
            <person name="Boehm C.R."/>
            <person name="Briginshaw L."/>
            <person name="Caballero-Perez J."/>
            <person name="Catarino B."/>
            <person name="Chen F."/>
            <person name="Chiyoda S."/>
            <person name="Chovatia M."/>
            <person name="Davies K.M."/>
            <person name="Delmans M."/>
            <person name="Demura T."/>
            <person name="Dierschke T."/>
            <person name="Dolan L."/>
            <person name="Dorantes-Acosta A.E."/>
            <person name="Eklund D.M."/>
            <person name="Florent S.N."/>
            <person name="Flores-Sandoval E."/>
            <person name="Fujiyama A."/>
            <person name="Fukuzawa H."/>
            <person name="Galik B."/>
            <person name="Grimanelli D."/>
            <person name="Grimwood J."/>
            <person name="Grossniklaus U."/>
            <person name="Hamada T."/>
            <person name="Haseloff J."/>
            <person name="Hetherington A.J."/>
            <person name="Higo A."/>
            <person name="Hirakawa Y."/>
            <person name="Hundley H.N."/>
            <person name="Ikeda Y."/>
            <person name="Inoue K."/>
            <person name="Inoue S."/>
            <person name="Ishida S."/>
            <person name="Jia Q."/>
            <person name="Kakita M."/>
            <person name="Kanazawa T."/>
            <person name="Kawai Y."/>
            <person name="Kawashima T."/>
            <person name="Kennedy M."/>
            <person name="Kinose K."/>
            <person name="Kinoshita T."/>
            <person name="Kohara Y."/>
            <person name="Koide E."/>
            <person name="Komatsu K."/>
            <person name="Kopischke S."/>
            <person name="Kubo M."/>
            <person name="Kyozuka J."/>
            <person name="Lagercrantz U."/>
            <person name="Lin S.S."/>
            <person name="Lindquist E."/>
            <person name="Lipzen A.M."/>
            <person name="Lu C."/>
            <person name="Luna E.D."/>
            <person name="Martienssen R.A."/>
            <person name="Minamino N."/>
            <person name="Mizutani M."/>
            <person name="Mizutani M."/>
            <person name="Mochizuki N."/>
            <person name="Monte I."/>
            <person name="Mosher R."/>
            <person name="Nagasaki H."/>
            <person name="Nakagami H."/>
            <person name="Naramoto S."/>
            <person name="Nishitani K."/>
            <person name="Ohtani M."/>
            <person name="Okamoto T."/>
            <person name="Okumura M."/>
            <person name="Phillips J."/>
            <person name="Pollak B."/>
            <person name="Reinders A."/>
            <person name="Roevekamp M."/>
            <person name="Sano R."/>
            <person name="Sawa S."/>
            <person name="Schmid M.W."/>
            <person name="Shirakawa M."/>
            <person name="Solano R."/>
            <person name="Spunde A."/>
            <person name="Suetsugu N."/>
            <person name="Sugano S."/>
            <person name="Sugiyama A."/>
            <person name="Sun R."/>
            <person name="Suzuki Y."/>
            <person name="Takenaka M."/>
            <person name="Takezawa D."/>
            <person name="Tomogane H."/>
            <person name="Tsuzuki M."/>
            <person name="Ueda T."/>
            <person name="Umeda M."/>
            <person name="Ward J.M."/>
            <person name="Watanabe Y."/>
            <person name="Yazaki K."/>
            <person name="Yokoyama R."/>
            <person name="Yoshitake Y."/>
            <person name="Yotsui I."/>
            <person name="Zachgo S."/>
            <person name="Schmutz J."/>
        </authorList>
    </citation>
    <scope>NUCLEOTIDE SEQUENCE [LARGE SCALE GENOMIC DNA]</scope>
    <source>
        <strain evidence="2">Tak-1</strain>
    </source>
</reference>
<dbReference type="EMBL" id="KZ772693">
    <property type="protein sequence ID" value="PTQ44160.1"/>
    <property type="molecule type" value="Genomic_DNA"/>
</dbReference>
<dbReference type="Gramene" id="Mp2g05800.6">
    <property type="protein sequence ID" value="Mp2g05800.6.cds"/>
    <property type="gene ID" value="Mp2g05800"/>
</dbReference>